<dbReference type="Gene3D" id="3.60.120.10">
    <property type="entry name" value="Anthranilate synthase"/>
    <property type="match status" value="1"/>
</dbReference>
<dbReference type="Pfam" id="PF00425">
    <property type="entry name" value="Chorismate_bind"/>
    <property type="match status" value="1"/>
</dbReference>
<dbReference type="PANTHER" id="PTHR11236:SF9">
    <property type="entry name" value="ANTHRANILATE SYNTHASE COMPONENT 1"/>
    <property type="match status" value="1"/>
</dbReference>
<dbReference type="EMBL" id="FNGA01000002">
    <property type="protein sequence ID" value="SDK86879.1"/>
    <property type="molecule type" value="Genomic_DNA"/>
</dbReference>
<name>A0A1G9FET5_9BACT</name>
<dbReference type="GO" id="GO:0000162">
    <property type="term" value="P:L-tryptophan biosynthetic process"/>
    <property type="evidence" value="ECO:0007669"/>
    <property type="project" value="TreeGrafter"/>
</dbReference>
<dbReference type="OrthoDB" id="9806579at2"/>
<organism evidence="2 3">
    <name type="scientific">Maridesulfovibrio ferrireducens</name>
    <dbReference type="NCBI Taxonomy" id="246191"/>
    <lineage>
        <taxon>Bacteria</taxon>
        <taxon>Pseudomonadati</taxon>
        <taxon>Thermodesulfobacteriota</taxon>
        <taxon>Desulfovibrionia</taxon>
        <taxon>Desulfovibrionales</taxon>
        <taxon>Desulfovibrionaceae</taxon>
        <taxon>Maridesulfovibrio</taxon>
    </lineage>
</organism>
<evidence type="ECO:0000313" key="3">
    <source>
        <dbReference type="Proteomes" id="UP000199053"/>
    </source>
</evidence>
<dbReference type="InterPro" id="IPR005801">
    <property type="entry name" value="ADC_synthase"/>
</dbReference>
<dbReference type="PRINTS" id="PR00095">
    <property type="entry name" value="ANTSNTHASEI"/>
</dbReference>
<dbReference type="InterPro" id="IPR015890">
    <property type="entry name" value="Chorismate_C"/>
</dbReference>
<reference evidence="3" key="1">
    <citation type="submission" date="2016-10" db="EMBL/GenBank/DDBJ databases">
        <authorList>
            <person name="Varghese N."/>
            <person name="Submissions S."/>
        </authorList>
    </citation>
    <scope>NUCLEOTIDE SEQUENCE [LARGE SCALE GENOMIC DNA]</scope>
    <source>
        <strain evidence="3">DSM 16995</strain>
    </source>
</reference>
<dbReference type="RefSeq" id="WP_092159763.1">
    <property type="nucleotide sequence ID" value="NZ_FNGA01000002.1"/>
</dbReference>
<keyword evidence="3" id="KW-1185">Reference proteome</keyword>
<accession>A0A1G9FET5</accession>
<dbReference type="Proteomes" id="UP000199053">
    <property type="component" value="Unassembled WGS sequence"/>
</dbReference>
<dbReference type="SUPFAM" id="SSF56322">
    <property type="entry name" value="ADC synthase"/>
    <property type="match status" value="1"/>
</dbReference>
<protein>
    <submittedName>
        <fullName evidence="2">Para-aminobenzoate synthetase component 1</fullName>
    </submittedName>
</protein>
<dbReference type="STRING" id="246191.SAMN05660337_1511"/>
<sequence>MITPSIFSESVSYDRFREIALHFVNEYNADILLTSPGFGNCGRSFIGILSDGELVLTVDSLADTIAPAVKSFAFSDSRPTIGFVSYECGQVLRSVMTEKTTQYPFVHLKKYKAVLVYDEADGCVKCLCDDESLTLSITKQVGEAGPIPDFELPDFPDDAVSMSLDKNEYQDGVRKTLEYIRDGLTYQLNLTTMFSFNGAEVDPVLWFFALNKKFPAPYYAMFQSCEKLIISTSPELFLRVDNGHVLSEPIKGTLHFDEYSPDLENELTSSPKEDAELSMIVDLVRNDISSDCRYGSVIVEDHKSVFAVDNLLQMFSRVRGELAEDKDCLDLFFNAFPGGSITGCPKKSSMELIDILEPHGRGPYCGSIVLIEGPQDMVSSISIRTAVYNLKDKGLTYWAGSGIVIDSDPEAEYFETLAKAGKILHPPRS</sequence>
<evidence type="ECO:0000313" key="2">
    <source>
        <dbReference type="EMBL" id="SDK86879.1"/>
    </source>
</evidence>
<gene>
    <name evidence="2" type="ORF">SAMN05660337_1511</name>
</gene>
<dbReference type="AlphaFoldDB" id="A0A1G9FET5"/>
<evidence type="ECO:0000259" key="1">
    <source>
        <dbReference type="Pfam" id="PF00425"/>
    </source>
</evidence>
<proteinExistence type="predicted"/>
<dbReference type="PANTHER" id="PTHR11236">
    <property type="entry name" value="AMINOBENZOATE/ANTHRANILATE SYNTHASE"/>
    <property type="match status" value="1"/>
</dbReference>
<dbReference type="InterPro" id="IPR019999">
    <property type="entry name" value="Anth_synth_I-like"/>
</dbReference>
<feature type="domain" description="Chorismate-utilising enzyme C-terminal" evidence="1">
    <location>
        <begin position="166"/>
        <end position="419"/>
    </location>
</feature>